<evidence type="ECO:0000313" key="5">
    <source>
        <dbReference type="Proteomes" id="UP000272400"/>
    </source>
</evidence>
<evidence type="ECO:0000256" key="2">
    <source>
        <dbReference type="SAM" id="SignalP"/>
    </source>
</evidence>
<proteinExistence type="predicted"/>
<protein>
    <recommendedName>
        <fullName evidence="3">LTD domain-containing protein</fullName>
    </recommendedName>
</protein>
<dbReference type="InterPro" id="IPR005135">
    <property type="entry name" value="Endo/exonuclease/phosphatase"/>
</dbReference>
<gene>
    <name evidence="4" type="ORF">EDD29_4440</name>
</gene>
<name>A0A3N1D1B9_9ACTN</name>
<dbReference type="PANTHER" id="PTHR42834:SF1">
    <property type="entry name" value="ENDONUCLEASE_EXONUCLEASE_PHOSPHATASE FAMILY PROTEIN (AFU_ORTHOLOGUE AFUA_3G09210)"/>
    <property type="match status" value="1"/>
</dbReference>
<feature type="compositionally biased region" description="Low complexity" evidence="1">
    <location>
        <begin position="214"/>
        <end position="224"/>
    </location>
</feature>
<dbReference type="InterPro" id="IPR036691">
    <property type="entry name" value="Endo/exonu/phosph_ase_sf"/>
</dbReference>
<dbReference type="AlphaFoldDB" id="A0A3N1D1B9"/>
<dbReference type="Gene3D" id="3.60.10.10">
    <property type="entry name" value="Endonuclease/exonuclease/phosphatase"/>
    <property type="match status" value="1"/>
</dbReference>
<feature type="domain" description="LTD" evidence="3">
    <location>
        <begin position="27"/>
        <end position="162"/>
    </location>
</feature>
<dbReference type="PANTHER" id="PTHR42834">
    <property type="entry name" value="ENDONUCLEASE/EXONUCLEASE/PHOSPHATASE FAMILY PROTEIN (AFU_ORTHOLOGUE AFUA_3G09210)"/>
    <property type="match status" value="1"/>
</dbReference>
<dbReference type="PROSITE" id="PS51841">
    <property type="entry name" value="LTD"/>
    <property type="match status" value="1"/>
</dbReference>
<dbReference type="SUPFAM" id="SSF56219">
    <property type="entry name" value="DNase I-like"/>
    <property type="match status" value="1"/>
</dbReference>
<feature type="region of interest" description="Disordered" evidence="1">
    <location>
        <begin position="186"/>
        <end position="224"/>
    </location>
</feature>
<keyword evidence="5" id="KW-1185">Reference proteome</keyword>
<evidence type="ECO:0000259" key="3">
    <source>
        <dbReference type="PROSITE" id="PS51841"/>
    </source>
</evidence>
<comment type="caution">
    <text evidence="4">The sequence shown here is derived from an EMBL/GenBank/DDBJ whole genome shotgun (WGS) entry which is preliminary data.</text>
</comment>
<dbReference type="EMBL" id="RJKE01000001">
    <property type="protein sequence ID" value="ROO86858.1"/>
    <property type="molecule type" value="Genomic_DNA"/>
</dbReference>
<dbReference type="CDD" id="cd10283">
    <property type="entry name" value="MnuA_DNase1-like"/>
    <property type="match status" value="1"/>
</dbReference>
<dbReference type="GO" id="GO:0003824">
    <property type="term" value="F:catalytic activity"/>
    <property type="evidence" value="ECO:0007669"/>
    <property type="project" value="InterPro"/>
</dbReference>
<sequence length="815" mass="84012">MATSRVRRLITASSLPLAMTAALAALPGAAGALSTDVVISAVYGGGGNSGAVFKNDYIELANLTGSPIDVSGWSVQYASAAGAVFQMTTLTGSIPANGRYLVQQAAGAGGTAALPTPDASGNIPMSGTSGVVALVTTQIPLVGCGISCAVAPNVKDLVGYGATANVETLAAPGLTNTTAAARSGTLADTDNNSVDFTSGVPKATNSAGVTVSADDPGGPVDPTPGSVRIHDLQGAGRISPIVGQAVTNVPGIVTAVRATGNSRGFWFQDPSADADPLTSEGVFVFTGSTSPTVVAGDSVLVTGRVTEYRPTAGAQSLTELGGAIAVTRLSSGNALPAPVPVAFPDAYTKSGALEAQPVEPSSYVLDWLEVHEGMRVTLAQDTRLVSPVDTEYDELWITLKPGQNPSPRGGTVYKSYADPNSGRLMIVDLSGDAPAANVGSTLAAGTTGPVDYQSFGGYVVQATEVGAITEGGLKRQKVTKAKSLLDLSIATYNVENLDAADPDAKFTRLAGAVVKNLGSPEIVALEEIQDDNGPVNDGTVTDDQTLTKFTAAIKAAGGPAYSFRSIDPNDGTDGGEPGGNIRQAFLYNAAKVQFVDRPGGNADTAVTVVKKWPFLDQVALSVSPGRIDPASTAWNASRKPLVGEFSYLGQPLFVVANHFNSKGGDYPLSAAVQPPVRSSETQRLEQAAEVRDFVKELSDKSKGKAKVVVLGDLNDYPFSPVLQTVTGDGALLKSLVDTLPADQRYNYVYDGNSQTLDHVLLSPSIKGYAYGIVHLNAEFADQASDHDPQLLRLLAGCDLLPWLPNCNPGTLVTDE</sequence>
<evidence type="ECO:0000313" key="4">
    <source>
        <dbReference type="EMBL" id="ROO86858.1"/>
    </source>
</evidence>
<dbReference type="RefSeq" id="WP_246052918.1">
    <property type="nucleotide sequence ID" value="NZ_RJKE01000001.1"/>
</dbReference>
<reference evidence="4 5" key="1">
    <citation type="submission" date="2018-11" db="EMBL/GenBank/DDBJ databases">
        <title>Sequencing the genomes of 1000 actinobacteria strains.</title>
        <authorList>
            <person name="Klenk H.-P."/>
        </authorList>
    </citation>
    <scope>NUCLEOTIDE SEQUENCE [LARGE SCALE GENOMIC DNA]</scope>
    <source>
        <strain evidence="4 5">DSM 44254</strain>
    </source>
</reference>
<organism evidence="4 5">
    <name type="scientific">Actinocorallia herbida</name>
    <dbReference type="NCBI Taxonomy" id="58109"/>
    <lineage>
        <taxon>Bacteria</taxon>
        <taxon>Bacillati</taxon>
        <taxon>Actinomycetota</taxon>
        <taxon>Actinomycetes</taxon>
        <taxon>Streptosporangiales</taxon>
        <taxon>Thermomonosporaceae</taxon>
        <taxon>Actinocorallia</taxon>
    </lineage>
</organism>
<dbReference type="InterPro" id="IPR001322">
    <property type="entry name" value="Lamin_tail_dom"/>
</dbReference>
<keyword evidence="2" id="KW-0732">Signal</keyword>
<dbReference type="Pfam" id="PF00932">
    <property type="entry name" value="LTD"/>
    <property type="match status" value="1"/>
</dbReference>
<dbReference type="CDD" id="cd04486">
    <property type="entry name" value="YhcR_OBF_like"/>
    <property type="match status" value="1"/>
</dbReference>
<dbReference type="Pfam" id="PF03372">
    <property type="entry name" value="Exo_endo_phos"/>
    <property type="match status" value="1"/>
</dbReference>
<accession>A0A3N1D1B9</accession>
<dbReference type="Proteomes" id="UP000272400">
    <property type="component" value="Unassembled WGS sequence"/>
</dbReference>
<feature type="compositionally biased region" description="Polar residues" evidence="1">
    <location>
        <begin position="186"/>
        <end position="196"/>
    </location>
</feature>
<evidence type="ECO:0000256" key="1">
    <source>
        <dbReference type="SAM" id="MobiDB-lite"/>
    </source>
</evidence>
<feature type="signal peptide" evidence="2">
    <location>
        <begin position="1"/>
        <end position="24"/>
    </location>
</feature>
<feature type="chain" id="PRO_5018056808" description="LTD domain-containing protein" evidence="2">
    <location>
        <begin position="25"/>
        <end position="815"/>
    </location>
</feature>